<dbReference type="GO" id="GO:0008301">
    <property type="term" value="F:DNA binding, bending"/>
    <property type="evidence" value="ECO:0007669"/>
    <property type="project" value="InterPro"/>
</dbReference>
<dbReference type="GO" id="GO:0005634">
    <property type="term" value="C:nucleus"/>
    <property type="evidence" value="ECO:0007669"/>
    <property type="project" value="UniProtKB-SubCell"/>
</dbReference>
<protein>
    <submittedName>
        <fullName evidence="8">Mating-type protein MAT alpha 1-domain-containing protein</fullName>
    </submittedName>
</protein>
<dbReference type="InterPro" id="IPR006856">
    <property type="entry name" value="MATalpha_HMGbox"/>
</dbReference>
<comment type="caution">
    <text evidence="8">The sequence shown here is derived from an EMBL/GenBank/DDBJ whole genome shotgun (WGS) entry which is preliminary data.</text>
</comment>
<reference evidence="8" key="2">
    <citation type="submission" date="2023-05" db="EMBL/GenBank/DDBJ databases">
        <authorList>
            <consortium name="Lawrence Berkeley National Laboratory"/>
            <person name="Steindorff A."/>
            <person name="Hensen N."/>
            <person name="Bonometti L."/>
            <person name="Westerberg I."/>
            <person name="Brannstrom I.O."/>
            <person name="Guillou S."/>
            <person name="Cros-Aarteil S."/>
            <person name="Calhoun S."/>
            <person name="Haridas S."/>
            <person name="Kuo A."/>
            <person name="Mondo S."/>
            <person name="Pangilinan J."/>
            <person name="Riley R."/>
            <person name="Labutti K."/>
            <person name="Andreopoulos B."/>
            <person name="Lipzen A."/>
            <person name="Chen C."/>
            <person name="Yanf M."/>
            <person name="Daum C."/>
            <person name="Ng V."/>
            <person name="Clum A."/>
            <person name="Ohm R."/>
            <person name="Martin F."/>
            <person name="Silar P."/>
            <person name="Natvig D."/>
            <person name="Lalanne C."/>
            <person name="Gautier V."/>
            <person name="Ament-Velasquez S.L."/>
            <person name="Kruys A."/>
            <person name="Hutchinson M.I."/>
            <person name="Powell A.J."/>
            <person name="Barry K."/>
            <person name="Miller A.N."/>
            <person name="Grigoriev I.V."/>
            <person name="Debuchy R."/>
            <person name="Gladieux P."/>
            <person name="Thoren M.H."/>
            <person name="Johannesson H."/>
        </authorList>
    </citation>
    <scope>NUCLEOTIDE SEQUENCE</scope>
    <source>
        <strain evidence="8">PSN243</strain>
    </source>
</reference>
<keyword evidence="3 5" id="KW-0804">Transcription</keyword>
<evidence type="ECO:0000256" key="2">
    <source>
        <dbReference type="ARBA" id="ARBA00023125"/>
    </source>
</evidence>
<evidence type="ECO:0000313" key="8">
    <source>
        <dbReference type="EMBL" id="KAK4452817.1"/>
    </source>
</evidence>
<evidence type="ECO:0000256" key="1">
    <source>
        <dbReference type="ARBA" id="ARBA00023015"/>
    </source>
</evidence>
<evidence type="ECO:0000259" key="7">
    <source>
        <dbReference type="PROSITE" id="PS51325"/>
    </source>
</evidence>
<organism evidence="8 9">
    <name type="scientific">Podospora aff. communis PSN243</name>
    <dbReference type="NCBI Taxonomy" id="3040156"/>
    <lineage>
        <taxon>Eukaryota</taxon>
        <taxon>Fungi</taxon>
        <taxon>Dikarya</taxon>
        <taxon>Ascomycota</taxon>
        <taxon>Pezizomycotina</taxon>
        <taxon>Sordariomycetes</taxon>
        <taxon>Sordariomycetidae</taxon>
        <taxon>Sordariales</taxon>
        <taxon>Podosporaceae</taxon>
        <taxon>Podospora</taxon>
    </lineage>
</organism>
<keyword evidence="2 5" id="KW-0238">DNA-binding</keyword>
<feature type="compositionally biased region" description="Low complexity" evidence="6">
    <location>
        <begin position="31"/>
        <end position="46"/>
    </location>
</feature>
<dbReference type="Pfam" id="PF04769">
    <property type="entry name" value="MATalpha_HMGbox"/>
    <property type="match status" value="1"/>
</dbReference>
<dbReference type="GO" id="GO:0045895">
    <property type="term" value="P:positive regulation of mating-type specific transcription, DNA-templated"/>
    <property type="evidence" value="ECO:0007669"/>
    <property type="project" value="InterPro"/>
</dbReference>
<evidence type="ECO:0000256" key="3">
    <source>
        <dbReference type="ARBA" id="ARBA00023163"/>
    </source>
</evidence>
<evidence type="ECO:0000256" key="4">
    <source>
        <dbReference type="ARBA" id="ARBA00023242"/>
    </source>
</evidence>
<feature type="region of interest" description="Disordered" evidence="6">
    <location>
        <begin position="29"/>
        <end position="51"/>
    </location>
</feature>
<evidence type="ECO:0000313" key="9">
    <source>
        <dbReference type="Proteomes" id="UP001321760"/>
    </source>
</evidence>
<sequence length="340" mass="38098">MSYVGPKLPTLAELRGNRDDAPVMQRVVARNPANDNPSPVNDNSSPSKKKKVNGFIGFRSYYSVMFSRYQQKQRSPFMTTLWKQDPFHNEWDFMCSTYSFIRSLLADEGITLQMWISFSVGPLGIIKRDDYMRVMCWTLVQHADGTPRLHRSSIPTIERTAQPLDSLSLFNDCLKAGLRVSDPAKFIAQLAGSGGDVMCINPKPSTRRPKKPVEKENDLVKLLKSNPELAMSQLLGIPLDHPRIASGVEVYHLGPVNNPNSLPQMIADRAHRATHMPPTQAPLDESEFDALFRVWWGEAGDEASNTTSFQAVAMNATAEQALMLPAQADTDYFNISQFHN</sequence>
<keyword evidence="9" id="KW-1185">Reference proteome</keyword>
<keyword evidence="1 5" id="KW-0805">Transcription regulation</keyword>
<name>A0AAV9GXU3_9PEZI</name>
<dbReference type="PROSITE" id="PS51325">
    <property type="entry name" value="ALPHA_BOX"/>
    <property type="match status" value="1"/>
</dbReference>
<dbReference type="AlphaFoldDB" id="A0AAV9GXU3"/>
<reference evidence="8" key="1">
    <citation type="journal article" date="2023" name="Mol. Phylogenet. Evol.">
        <title>Genome-scale phylogeny and comparative genomics of the fungal order Sordariales.</title>
        <authorList>
            <person name="Hensen N."/>
            <person name="Bonometti L."/>
            <person name="Westerberg I."/>
            <person name="Brannstrom I.O."/>
            <person name="Guillou S."/>
            <person name="Cros-Aarteil S."/>
            <person name="Calhoun S."/>
            <person name="Haridas S."/>
            <person name="Kuo A."/>
            <person name="Mondo S."/>
            <person name="Pangilinan J."/>
            <person name="Riley R."/>
            <person name="LaButti K."/>
            <person name="Andreopoulos B."/>
            <person name="Lipzen A."/>
            <person name="Chen C."/>
            <person name="Yan M."/>
            <person name="Daum C."/>
            <person name="Ng V."/>
            <person name="Clum A."/>
            <person name="Steindorff A."/>
            <person name="Ohm R.A."/>
            <person name="Martin F."/>
            <person name="Silar P."/>
            <person name="Natvig D.O."/>
            <person name="Lalanne C."/>
            <person name="Gautier V."/>
            <person name="Ament-Velasquez S.L."/>
            <person name="Kruys A."/>
            <person name="Hutchinson M.I."/>
            <person name="Powell A.J."/>
            <person name="Barry K."/>
            <person name="Miller A.N."/>
            <person name="Grigoriev I.V."/>
            <person name="Debuchy R."/>
            <person name="Gladieux P."/>
            <person name="Hiltunen Thoren M."/>
            <person name="Johannesson H."/>
        </authorList>
    </citation>
    <scope>NUCLEOTIDE SEQUENCE</scope>
    <source>
        <strain evidence="8">PSN243</strain>
    </source>
</reference>
<gene>
    <name evidence="8" type="ORF">QBC34DRAFT_435174</name>
</gene>
<evidence type="ECO:0000256" key="5">
    <source>
        <dbReference type="RuleBase" id="RU003516"/>
    </source>
</evidence>
<dbReference type="Proteomes" id="UP001321760">
    <property type="component" value="Unassembled WGS sequence"/>
</dbReference>
<keyword evidence="4 5" id="KW-0539">Nucleus</keyword>
<evidence type="ECO:0000256" key="6">
    <source>
        <dbReference type="SAM" id="MobiDB-lite"/>
    </source>
</evidence>
<dbReference type="EMBL" id="MU865922">
    <property type="protein sequence ID" value="KAK4452817.1"/>
    <property type="molecule type" value="Genomic_DNA"/>
</dbReference>
<comment type="subcellular location">
    <subcellularLocation>
        <location evidence="5">Nucleus</location>
    </subcellularLocation>
</comment>
<feature type="domain" description="Alpha box" evidence="7">
    <location>
        <begin position="47"/>
        <end position="102"/>
    </location>
</feature>
<proteinExistence type="inferred from homology"/>
<comment type="similarity">
    <text evidence="5">Belongs to the MATALPHA1 family.</text>
</comment>
<accession>A0AAV9GXU3</accession>